<evidence type="ECO:0000256" key="8">
    <source>
        <dbReference type="SAM" id="Coils"/>
    </source>
</evidence>
<keyword evidence="8" id="KW-0175">Coiled coil</keyword>
<evidence type="ECO:0000313" key="10">
    <source>
        <dbReference type="EMBL" id="CAG9855002.1"/>
    </source>
</evidence>
<feature type="coiled-coil region" evidence="8">
    <location>
        <begin position="277"/>
        <end position="344"/>
    </location>
</feature>
<keyword evidence="6" id="KW-0472">Membrane</keyword>
<comment type="subcellular location">
    <subcellularLocation>
        <location evidence="7">Mitochondrion inner membrane</location>
        <topology evidence="7">Single-pass membrane protein</topology>
    </subcellularLocation>
</comment>
<dbReference type="Proteomes" id="UP001153712">
    <property type="component" value="Chromosome 1"/>
</dbReference>
<keyword evidence="3 7" id="KW-0999">Mitochondrion inner membrane</keyword>
<evidence type="ECO:0000256" key="5">
    <source>
        <dbReference type="ARBA" id="ARBA00023128"/>
    </source>
</evidence>
<comment type="function">
    <text evidence="7">Component of the MICOS complex, a large protein complex of the mitochondrial inner membrane that plays crucial roles in the maintenance of crista junctions, inner membrane architecture, and formation of contact sites to the outer membrane.</text>
</comment>
<comment type="subunit">
    <text evidence="7">Component of the mitochondrial contact site and cristae organizing system (MICOS) complex.</text>
</comment>
<accession>A0A9N9XIB5</accession>
<dbReference type="PANTHER" id="PTHR15415">
    <property type="entry name" value="MITOFILIN"/>
    <property type="match status" value="1"/>
</dbReference>
<keyword evidence="5 7" id="KW-0496">Mitochondrion</keyword>
<evidence type="ECO:0000256" key="1">
    <source>
        <dbReference type="ARBA" id="ARBA00010877"/>
    </source>
</evidence>
<evidence type="ECO:0000256" key="3">
    <source>
        <dbReference type="ARBA" id="ARBA00022792"/>
    </source>
</evidence>
<dbReference type="Pfam" id="PF09731">
    <property type="entry name" value="Mitofilin"/>
    <property type="match status" value="1"/>
</dbReference>
<evidence type="ECO:0000256" key="2">
    <source>
        <dbReference type="ARBA" id="ARBA00022692"/>
    </source>
</evidence>
<gene>
    <name evidence="10" type="ORF">PHYEVI_LOCUS1462</name>
</gene>
<evidence type="ECO:0000256" key="7">
    <source>
        <dbReference type="RuleBase" id="RU363000"/>
    </source>
</evidence>
<keyword evidence="4" id="KW-1133">Transmembrane helix</keyword>
<dbReference type="GO" id="GO:0042407">
    <property type="term" value="P:cristae formation"/>
    <property type="evidence" value="ECO:0007669"/>
    <property type="project" value="TreeGrafter"/>
</dbReference>
<evidence type="ECO:0000256" key="4">
    <source>
        <dbReference type="ARBA" id="ARBA00022989"/>
    </source>
</evidence>
<dbReference type="GO" id="GO:0061617">
    <property type="term" value="C:MICOS complex"/>
    <property type="evidence" value="ECO:0007669"/>
    <property type="project" value="TreeGrafter"/>
</dbReference>
<keyword evidence="2 7" id="KW-0812">Transmembrane</keyword>
<evidence type="ECO:0000256" key="6">
    <source>
        <dbReference type="ARBA" id="ARBA00023136"/>
    </source>
</evidence>
<dbReference type="PANTHER" id="PTHR15415:SF7">
    <property type="entry name" value="MICOS COMPLEX SUBUNIT MIC60"/>
    <property type="match status" value="1"/>
</dbReference>
<proteinExistence type="inferred from homology"/>
<keyword evidence="11" id="KW-1185">Reference proteome</keyword>
<sequence length="743" mass="84179">MLRILRGVQNKIVRKQLPVPAHLVYRPSKYNNGITLVSCRNYSSEAHTGGGGGRKVLLAIGALVATGGATLAYAKHDSDFRKTLTGVAPFTDDLISLLWRENSQNSNIVVSSYNSIKDLVTGLVNKDGSDEKDDILAAPVPKSTSAVPDSYPVKPDEIIQRQDEDEDDSNEDDLKKMDLRHSESPINIVIDVTPKQKVDKPNASQIEQSSEKANVEKLRQLEQKVFESTEEAINAYSQAAFAIRTYNSDIEHFADEAPNDIKSDTWERIKTKTRSKIENVNKAREMEELALKKLNELKYSISSQNVDIPESSKQAIRDDIVKVQEALQEARNQLEQELQRGKVSEKYWDKVEKARRHFSQELESLFPNIDLVKRDLSIGKEDLDLFIIHAYSNVVFYQKELAKMETIINEKIQQAIETAQRGEYEALSDAQIREALEREKRRISLAYQRHVLKMKKEHDVKFREAMKRQSQTFFDHLEDEVKKRETEIERTLFRKFNEQLENEKSASKLQMAAVVGRLKGIDEALQGSGDDVDKEKHKIEEVAKRGQVLWSACQSLLGALTIGCPGLTWKDQIRPLSPEIKAIEKSAAEKDELVKAVINSIPTEARDRGVYPEDALRERFFKVEKVARTVALVPAEGAPLPVHLLSFLQSLLLVEAASPIPQAELNDEKIDVSKFNTNEILQRARYWLDRGDFVQTLKYMNLLKGAPRCVAGQWMDEARIYLETRQAANTLMAYAASGGLSYL</sequence>
<comment type="similarity">
    <text evidence="1 7">Belongs to the MICOS complex subunit Mic60 family.</text>
</comment>
<protein>
    <recommendedName>
        <fullName evidence="7">MICOS complex subunit MIC60</fullName>
    </recommendedName>
    <alternativeName>
        <fullName evidence="7">Mitofilin</fullName>
    </alternativeName>
</protein>
<reference evidence="10" key="1">
    <citation type="submission" date="2022-01" db="EMBL/GenBank/DDBJ databases">
        <authorList>
            <person name="King R."/>
        </authorList>
    </citation>
    <scope>NUCLEOTIDE SEQUENCE</scope>
</reference>
<dbReference type="InterPro" id="IPR019133">
    <property type="entry name" value="MIC60"/>
</dbReference>
<dbReference type="AlphaFoldDB" id="A0A9N9XIB5"/>
<evidence type="ECO:0000256" key="9">
    <source>
        <dbReference type="SAM" id="MobiDB-lite"/>
    </source>
</evidence>
<organism evidence="10 11">
    <name type="scientific">Phyllotreta striolata</name>
    <name type="common">Striped flea beetle</name>
    <name type="synonym">Crioceris striolata</name>
    <dbReference type="NCBI Taxonomy" id="444603"/>
    <lineage>
        <taxon>Eukaryota</taxon>
        <taxon>Metazoa</taxon>
        <taxon>Ecdysozoa</taxon>
        <taxon>Arthropoda</taxon>
        <taxon>Hexapoda</taxon>
        <taxon>Insecta</taxon>
        <taxon>Pterygota</taxon>
        <taxon>Neoptera</taxon>
        <taxon>Endopterygota</taxon>
        <taxon>Coleoptera</taxon>
        <taxon>Polyphaga</taxon>
        <taxon>Cucujiformia</taxon>
        <taxon>Chrysomeloidea</taxon>
        <taxon>Chrysomelidae</taxon>
        <taxon>Galerucinae</taxon>
        <taxon>Alticini</taxon>
        <taxon>Phyllotreta</taxon>
    </lineage>
</organism>
<dbReference type="OrthoDB" id="10261039at2759"/>
<dbReference type="EMBL" id="OU900094">
    <property type="protein sequence ID" value="CAG9855002.1"/>
    <property type="molecule type" value="Genomic_DNA"/>
</dbReference>
<evidence type="ECO:0000313" key="11">
    <source>
        <dbReference type="Proteomes" id="UP001153712"/>
    </source>
</evidence>
<name>A0A9N9XIB5_PHYSR</name>
<feature type="region of interest" description="Disordered" evidence="9">
    <location>
        <begin position="130"/>
        <end position="172"/>
    </location>
</feature>